<protein>
    <submittedName>
        <fullName evidence="1">Uncharacterized protein</fullName>
    </submittedName>
</protein>
<dbReference type="Proteomes" id="UP000321532">
    <property type="component" value="Unassembled WGS sequence"/>
</dbReference>
<gene>
    <name evidence="1" type="ORF">AAE02nite_12060</name>
</gene>
<keyword evidence="2" id="KW-1185">Reference proteome</keyword>
<reference evidence="1 2" key="1">
    <citation type="submission" date="2019-07" db="EMBL/GenBank/DDBJ databases">
        <title>Whole genome shotgun sequence of Adhaeribacter aerolatus NBRC 106133.</title>
        <authorList>
            <person name="Hosoyama A."/>
            <person name="Uohara A."/>
            <person name="Ohji S."/>
            <person name="Ichikawa N."/>
        </authorList>
    </citation>
    <scope>NUCLEOTIDE SEQUENCE [LARGE SCALE GENOMIC DNA]</scope>
    <source>
        <strain evidence="1 2">NBRC 106133</strain>
    </source>
</reference>
<proteinExistence type="predicted"/>
<accession>A0A512AUZ3</accession>
<sequence>MFFAIVVSSCEEENANPIDGLKGKCLEAKVITSWGCTSAVFVQLLNAKTGTKTFYEGKDYENVILLSSLPDNLDLGADYSKTFYFTIDMSNNFESCTKFNPCQMIAVQEPSPVTIKVCGSSFSNNSCPSAE</sequence>
<comment type="caution">
    <text evidence="1">The sequence shown here is derived from an EMBL/GenBank/DDBJ whole genome shotgun (WGS) entry which is preliminary data.</text>
</comment>
<dbReference type="AlphaFoldDB" id="A0A512AUZ3"/>
<evidence type="ECO:0000313" key="2">
    <source>
        <dbReference type="Proteomes" id="UP000321532"/>
    </source>
</evidence>
<name>A0A512AUZ3_9BACT</name>
<evidence type="ECO:0000313" key="1">
    <source>
        <dbReference type="EMBL" id="GEO03542.1"/>
    </source>
</evidence>
<organism evidence="1 2">
    <name type="scientific">Adhaeribacter aerolatus</name>
    <dbReference type="NCBI Taxonomy" id="670289"/>
    <lineage>
        <taxon>Bacteria</taxon>
        <taxon>Pseudomonadati</taxon>
        <taxon>Bacteroidota</taxon>
        <taxon>Cytophagia</taxon>
        <taxon>Cytophagales</taxon>
        <taxon>Hymenobacteraceae</taxon>
        <taxon>Adhaeribacter</taxon>
    </lineage>
</organism>
<dbReference type="EMBL" id="BJYS01000006">
    <property type="protein sequence ID" value="GEO03542.1"/>
    <property type="molecule type" value="Genomic_DNA"/>
</dbReference>